<dbReference type="InterPro" id="IPR001254">
    <property type="entry name" value="Trypsin_dom"/>
</dbReference>
<evidence type="ECO:0000256" key="7">
    <source>
        <dbReference type="RuleBase" id="RU363034"/>
    </source>
</evidence>
<evidence type="ECO:0000256" key="8">
    <source>
        <dbReference type="SAM" id="SignalP"/>
    </source>
</evidence>
<comment type="subcellular location">
    <subcellularLocation>
        <location evidence="1">Secreted</location>
    </subcellularLocation>
</comment>
<dbReference type="SUPFAM" id="SSF50494">
    <property type="entry name" value="Trypsin-like serine proteases"/>
    <property type="match status" value="1"/>
</dbReference>
<feature type="chain" id="PRO_5014765444" evidence="8">
    <location>
        <begin position="19"/>
        <end position="309"/>
    </location>
</feature>
<feature type="domain" description="Peptidase S1" evidence="9">
    <location>
        <begin position="55"/>
        <end position="295"/>
    </location>
</feature>
<dbReference type="InterPro" id="IPR009003">
    <property type="entry name" value="Peptidase_S1_PA"/>
</dbReference>
<evidence type="ECO:0000256" key="3">
    <source>
        <dbReference type="ARBA" id="ARBA00022670"/>
    </source>
</evidence>
<dbReference type="FunFam" id="2.40.10.10:FF:000015">
    <property type="entry name" value="Atrial natriuretic peptide-converting enzyme"/>
    <property type="match status" value="1"/>
</dbReference>
<name>A0A2K8JLQ3_9HEMI</name>
<evidence type="ECO:0000256" key="1">
    <source>
        <dbReference type="ARBA" id="ARBA00004613"/>
    </source>
</evidence>
<dbReference type="PANTHER" id="PTHR24252">
    <property type="entry name" value="ACROSIN-RELATED"/>
    <property type="match status" value="1"/>
</dbReference>
<dbReference type="Gene3D" id="2.40.10.10">
    <property type="entry name" value="Trypsin-like serine proteases"/>
    <property type="match status" value="1"/>
</dbReference>
<keyword evidence="6" id="KW-1015">Disulfide bond</keyword>
<sequence length="309" mass="33127">MNSSSALVLLWAIGMALSYPWAEMPDIDSEEFGQHNGPLPTNCSCGWTNKAALRIVNGVEAGVNQYPYMAGLGFIHPLQKERLLGVFCGATIVTGYHALTAAHCTYDDHVAPIGIVVGEHDLSNELESGYTRMYPVARVVEHPGWNPKISANDISVLVTKQRIVFNEAVGPACLPSPVQPDLVGQFVKVTGWGRTRSGGDKSKVLLKVNLKVVSRAACMDAYPTRAINNNQICTYRNNKDSCQGDSGGPVTWLDSETNRYTLVGVVSFGAGCATKSPGVNTNVAAFIGWIQKTIKETSPTPVATCAKVA</sequence>
<evidence type="ECO:0000256" key="6">
    <source>
        <dbReference type="ARBA" id="ARBA00023157"/>
    </source>
</evidence>
<accession>A0A2K8JLQ3</accession>
<protein>
    <submittedName>
        <fullName evidence="10">Venom S1 protease 15</fullName>
    </submittedName>
</protein>
<dbReference type="Pfam" id="PF00089">
    <property type="entry name" value="Trypsin"/>
    <property type="match status" value="1"/>
</dbReference>
<dbReference type="PROSITE" id="PS00134">
    <property type="entry name" value="TRYPSIN_HIS"/>
    <property type="match status" value="1"/>
</dbReference>
<dbReference type="CDD" id="cd00190">
    <property type="entry name" value="Tryp_SPc"/>
    <property type="match status" value="1"/>
</dbReference>
<proteinExistence type="evidence at transcript level"/>
<evidence type="ECO:0000256" key="5">
    <source>
        <dbReference type="ARBA" id="ARBA00022825"/>
    </source>
</evidence>
<keyword evidence="5 7" id="KW-0720">Serine protease</keyword>
<dbReference type="GO" id="GO:0004252">
    <property type="term" value="F:serine-type endopeptidase activity"/>
    <property type="evidence" value="ECO:0007669"/>
    <property type="project" value="InterPro"/>
</dbReference>
<keyword evidence="4 7" id="KW-0378">Hydrolase</keyword>
<dbReference type="InterPro" id="IPR018114">
    <property type="entry name" value="TRYPSIN_HIS"/>
</dbReference>
<dbReference type="PANTHER" id="PTHR24252:SF7">
    <property type="entry name" value="HYALIN"/>
    <property type="match status" value="1"/>
</dbReference>
<dbReference type="SMART" id="SM00020">
    <property type="entry name" value="Tryp_SPc"/>
    <property type="match status" value="1"/>
</dbReference>
<dbReference type="GO" id="GO:0006508">
    <property type="term" value="P:proteolysis"/>
    <property type="evidence" value="ECO:0007669"/>
    <property type="project" value="UniProtKB-KW"/>
</dbReference>
<dbReference type="InterPro" id="IPR001314">
    <property type="entry name" value="Peptidase_S1A"/>
</dbReference>
<evidence type="ECO:0000259" key="9">
    <source>
        <dbReference type="PROSITE" id="PS50240"/>
    </source>
</evidence>
<dbReference type="PRINTS" id="PR00722">
    <property type="entry name" value="CHYMOTRYPSIN"/>
</dbReference>
<organism evidence="10">
    <name type="scientific">Lethocerus distinctifemur</name>
    <dbReference type="NCBI Taxonomy" id="280095"/>
    <lineage>
        <taxon>Eukaryota</taxon>
        <taxon>Metazoa</taxon>
        <taxon>Ecdysozoa</taxon>
        <taxon>Arthropoda</taxon>
        <taxon>Hexapoda</taxon>
        <taxon>Insecta</taxon>
        <taxon>Pterygota</taxon>
        <taxon>Neoptera</taxon>
        <taxon>Paraneoptera</taxon>
        <taxon>Hemiptera</taxon>
        <taxon>Heteroptera</taxon>
        <taxon>Panheteroptera</taxon>
        <taxon>Nepomorpha</taxon>
        <taxon>Belostomatidae</taxon>
        <taxon>Lethocerinae</taxon>
        <taxon>Lethocerus</taxon>
    </lineage>
</organism>
<keyword evidence="3 7" id="KW-0645">Protease</keyword>
<dbReference type="PROSITE" id="PS00135">
    <property type="entry name" value="TRYPSIN_SER"/>
    <property type="match status" value="1"/>
</dbReference>
<dbReference type="AlphaFoldDB" id="A0A2K8JLQ3"/>
<evidence type="ECO:0000256" key="4">
    <source>
        <dbReference type="ARBA" id="ARBA00022801"/>
    </source>
</evidence>
<evidence type="ECO:0000256" key="2">
    <source>
        <dbReference type="ARBA" id="ARBA00022525"/>
    </source>
</evidence>
<dbReference type="InterPro" id="IPR033116">
    <property type="entry name" value="TRYPSIN_SER"/>
</dbReference>
<feature type="signal peptide" evidence="8">
    <location>
        <begin position="1"/>
        <end position="18"/>
    </location>
</feature>
<dbReference type="EMBL" id="MF683346">
    <property type="protein sequence ID" value="ATU82487.1"/>
    <property type="molecule type" value="mRNA"/>
</dbReference>
<evidence type="ECO:0000313" key="10">
    <source>
        <dbReference type="EMBL" id="ATU82487.1"/>
    </source>
</evidence>
<reference evidence="10" key="1">
    <citation type="journal article" date="2018" name="Cell. Mol. Life Sci.">
        <title>Giant fish-killing water bug reveals ancient and dynamic venom evolution in Heteroptera.</title>
        <authorList>
            <person name="Walker A.A."/>
            <person name="Hernandez-Vargas M.J."/>
            <person name="Corzo G."/>
            <person name="Fry B.G."/>
            <person name="King G.F."/>
        </authorList>
    </citation>
    <scope>NUCLEOTIDE SEQUENCE</scope>
</reference>
<keyword evidence="8" id="KW-0732">Signal</keyword>
<dbReference type="PROSITE" id="PS50240">
    <property type="entry name" value="TRYPSIN_DOM"/>
    <property type="match status" value="1"/>
</dbReference>
<dbReference type="InterPro" id="IPR043504">
    <property type="entry name" value="Peptidase_S1_PA_chymotrypsin"/>
</dbReference>
<dbReference type="GO" id="GO:0005576">
    <property type="term" value="C:extracellular region"/>
    <property type="evidence" value="ECO:0007669"/>
    <property type="project" value="UniProtKB-SubCell"/>
</dbReference>
<keyword evidence="2" id="KW-0964">Secreted</keyword>